<comment type="caution">
    <text evidence="1">The sequence shown here is derived from an EMBL/GenBank/DDBJ whole genome shotgun (WGS) entry which is preliminary data.</text>
</comment>
<evidence type="ECO:0000313" key="1">
    <source>
        <dbReference type="EMBL" id="CAG8827236.1"/>
    </source>
</evidence>
<gene>
    <name evidence="1" type="ORF">RPERSI_LOCUS26930</name>
</gene>
<evidence type="ECO:0000313" key="2">
    <source>
        <dbReference type="Proteomes" id="UP000789920"/>
    </source>
</evidence>
<dbReference type="Proteomes" id="UP000789920">
    <property type="component" value="Unassembled WGS sequence"/>
</dbReference>
<dbReference type="EMBL" id="CAJVQC010093484">
    <property type="protein sequence ID" value="CAG8827236.1"/>
    <property type="molecule type" value="Genomic_DNA"/>
</dbReference>
<name>A0ACA9S4S3_9GLOM</name>
<sequence>QHESVEGNLNLLTIETQKYTSSIDTDFKNSLDRLTVDTLRTLCSAIDLLYSGSKKKLVE</sequence>
<reference evidence="1" key="1">
    <citation type="submission" date="2021-06" db="EMBL/GenBank/DDBJ databases">
        <authorList>
            <person name="Kallberg Y."/>
            <person name="Tangrot J."/>
            <person name="Rosling A."/>
        </authorList>
    </citation>
    <scope>NUCLEOTIDE SEQUENCE</scope>
    <source>
        <strain evidence="1">MA461A</strain>
    </source>
</reference>
<accession>A0ACA9S4S3</accession>
<proteinExistence type="predicted"/>
<feature type="non-terminal residue" evidence="1">
    <location>
        <position position="59"/>
    </location>
</feature>
<protein>
    <submittedName>
        <fullName evidence="1">14764_t:CDS:1</fullName>
    </submittedName>
</protein>
<keyword evidence="2" id="KW-1185">Reference proteome</keyword>
<organism evidence="1 2">
    <name type="scientific">Racocetra persica</name>
    <dbReference type="NCBI Taxonomy" id="160502"/>
    <lineage>
        <taxon>Eukaryota</taxon>
        <taxon>Fungi</taxon>
        <taxon>Fungi incertae sedis</taxon>
        <taxon>Mucoromycota</taxon>
        <taxon>Glomeromycotina</taxon>
        <taxon>Glomeromycetes</taxon>
        <taxon>Diversisporales</taxon>
        <taxon>Gigasporaceae</taxon>
        <taxon>Racocetra</taxon>
    </lineage>
</organism>
<feature type="non-terminal residue" evidence="1">
    <location>
        <position position="1"/>
    </location>
</feature>